<gene>
    <name evidence="1" type="ORF">SDC9_10085</name>
</gene>
<dbReference type="AlphaFoldDB" id="A0A644TDV9"/>
<organism evidence="1">
    <name type="scientific">bioreactor metagenome</name>
    <dbReference type="NCBI Taxonomy" id="1076179"/>
    <lineage>
        <taxon>unclassified sequences</taxon>
        <taxon>metagenomes</taxon>
        <taxon>ecological metagenomes</taxon>
    </lineage>
</organism>
<protein>
    <submittedName>
        <fullName evidence="1">Uncharacterized protein</fullName>
    </submittedName>
</protein>
<comment type="caution">
    <text evidence="1">The sequence shown here is derived from an EMBL/GenBank/DDBJ whole genome shotgun (WGS) entry which is preliminary data.</text>
</comment>
<sequence>MREGSQDGRGFSGWERFCDGGPCHCQEVPSLVGIALHLVEHIFEPDTGRREHSFAFGAVVVATLADYPDDAAVDDHHRAGPAGSHPAVEGRALDTDAPFGRLADRVLFGVDGPDAMLRHGAILMEHFLQLMPHLVAVGQAAGGADVPCGEYLVILGYDAARSTAIAGGSLRDRVAHFHEVFVPAGS</sequence>
<evidence type="ECO:0000313" key="1">
    <source>
        <dbReference type="EMBL" id="MPL64432.1"/>
    </source>
</evidence>
<reference evidence="1" key="1">
    <citation type="submission" date="2019-08" db="EMBL/GenBank/DDBJ databases">
        <authorList>
            <person name="Kucharzyk K."/>
            <person name="Murdoch R.W."/>
            <person name="Higgins S."/>
            <person name="Loffler F."/>
        </authorList>
    </citation>
    <scope>NUCLEOTIDE SEQUENCE</scope>
</reference>
<proteinExistence type="predicted"/>
<dbReference type="EMBL" id="VSSQ01000025">
    <property type="protein sequence ID" value="MPL64432.1"/>
    <property type="molecule type" value="Genomic_DNA"/>
</dbReference>
<accession>A0A644TDV9</accession>
<name>A0A644TDV9_9ZZZZ</name>